<sequence length="70" mass="7799">MTKGGCYATVVSSKEWYGRSGLVVITKRRAGGELGFEGGGWRRLGKVRQLRWSEASSWPVVKKNGKGRER</sequence>
<gene>
    <name evidence="1" type="ORF">LVIROSA_LOCUS8278</name>
</gene>
<organism evidence="1 2">
    <name type="scientific">Lactuca virosa</name>
    <dbReference type="NCBI Taxonomy" id="75947"/>
    <lineage>
        <taxon>Eukaryota</taxon>
        <taxon>Viridiplantae</taxon>
        <taxon>Streptophyta</taxon>
        <taxon>Embryophyta</taxon>
        <taxon>Tracheophyta</taxon>
        <taxon>Spermatophyta</taxon>
        <taxon>Magnoliopsida</taxon>
        <taxon>eudicotyledons</taxon>
        <taxon>Gunneridae</taxon>
        <taxon>Pentapetalae</taxon>
        <taxon>asterids</taxon>
        <taxon>campanulids</taxon>
        <taxon>Asterales</taxon>
        <taxon>Asteraceae</taxon>
        <taxon>Cichorioideae</taxon>
        <taxon>Cichorieae</taxon>
        <taxon>Lactucinae</taxon>
        <taxon>Lactuca</taxon>
    </lineage>
</organism>
<dbReference type="AlphaFoldDB" id="A0AAU9M9R5"/>
<dbReference type="EMBL" id="CAKMRJ010001112">
    <property type="protein sequence ID" value="CAH1420844.1"/>
    <property type="molecule type" value="Genomic_DNA"/>
</dbReference>
<evidence type="ECO:0000313" key="2">
    <source>
        <dbReference type="Proteomes" id="UP001157418"/>
    </source>
</evidence>
<keyword evidence="2" id="KW-1185">Reference proteome</keyword>
<dbReference type="Proteomes" id="UP001157418">
    <property type="component" value="Unassembled WGS sequence"/>
</dbReference>
<accession>A0AAU9M9R5</accession>
<reference evidence="1 2" key="1">
    <citation type="submission" date="2022-01" db="EMBL/GenBank/DDBJ databases">
        <authorList>
            <person name="Xiong W."/>
            <person name="Schranz E."/>
        </authorList>
    </citation>
    <scope>NUCLEOTIDE SEQUENCE [LARGE SCALE GENOMIC DNA]</scope>
</reference>
<comment type="caution">
    <text evidence="1">The sequence shown here is derived from an EMBL/GenBank/DDBJ whole genome shotgun (WGS) entry which is preliminary data.</text>
</comment>
<proteinExistence type="predicted"/>
<protein>
    <submittedName>
        <fullName evidence="1">Uncharacterized protein</fullName>
    </submittedName>
</protein>
<name>A0AAU9M9R5_9ASTR</name>
<evidence type="ECO:0000313" key="1">
    <source>
        <dbReference type="EMBL" id="CAH1420844.1"/>
    </source>
</evidence>